<gene>
    <name evidence="2" type="ORF">PR048_032554</name>
</gene>
<sequence>MKGLNYQTSVEPEEELPVRVMAAADLGRPVIGDCVYQNMVRRYRVCVDVAGRYIEPFFPSNPAVYARLVVIIALVATALVALAATVALLATWSDYPPATEVSRVRCSVRSLPVISRVGIAPAMQLFGGFSRRSRVSPALSFRQPLVHSVFDTFWRTLVQSSPSTVTANNQCAVNIHISVHKTVEPSLQVYDQGAYTILSRSHGYAGRGWGLAANGGNIGRGRKFPRIISRVSDVLLRLALSTLREVVMAPKCRPWLPNPSLPRCMSPCMIFLPCRRKGLALRRNKIPPHLRALTSHNTNAGITWPRPTQHDTTKNATTTHFNYSPLACRDSPSSAGSGVGVEGDEAGSVQTQVHPARGTITSGPDDLCPEAYFSCFRPIAPRLRQGHAKHSSRAPGTLAEVVIPPHLPPPHPPTPFYPLEGSALEGKFESVHLQRNWKTQRPTQQFKWLYCLPPTKMNLVRFPAGSHPEHVGIAPDDATGRWVFSGISHFPPPWHSCAAPFPPSFTLIGSQDLVKDRPSTLFPLHVDTADDAKATHFVSPYLHLLILRPSALHYWHIHVKTGEKMAQYRTAIDSCLSEDCVMSGLSPLRLQGKEIMQGDMHRGREGLGSHGQRLGAMTTSLSREPQGRPLPPPLCHRVVGASDPRVCKRCRGEILARQSSCITEVSVTRNSMEQGFRPFGVCHFRSLVGKPCNWLTDSNPVLRLGGELSIGLGRAGRSEIRSLCHQPSTATRLSLDQRMDKVMRPLPAFILHKAEEQVDLKQGFKSAHFTVNSLNTHPCYAVIRKGSAVKNR</sequence>
<evidence type="ECO:0000313" key="2">
    <source>
        <dbReference type="EMBL" id="KAJ8866693.1"/>
    </source>
</evidence>
<keyword evidence="3" id="KW-1185">Reference proteome</keyword>
<reference evidence="2 3" key="1">
    <citation type="submission" date="2023-02" db="EMBL/GenBank/DDBJ databases">
        <title>LHISI_Scaffold_Assembly.</title>
        <authorList>
            <person name="Stuart O.P."/>
            <person name="Cleave R."/>
            <person name="Magrath M.J.L."/>
            <person name="Mikheyev A.S."/>
        </authorList>
    </citation>
    <scope>NUCLEOTIDE SEQUENCE [LARGE SCALE GENOMIC DNA]</scope>
    <source>
        <strain evidence="2">Daus_M_001</strain>
        <tissue evidence="2">Leg muscle</tissue>
    </source>
</reference>
<dbReference type="Proteomes" id="UP001159363">
    <property type="component" value="Chromosome 15"/>
</dbReference>
<evidence type="ECO:0000256" key="1">
    <source>
        <dbReference type="SAM" id="Phobius"/>
    </source>
</evidence>
<organism evidence="2 3">
    <name type="scientific">Dryococelus australis</name>
    <dbReference type="NCBI Taxonomy" id="614101"/>
    <lineage>
        <taxon>Eukaryota</taxon>
        <taxon>Metazoa</taxon>
        <taxon>Ecdysozoa</taxon>
        <taxon>Arthropoda</taxon>
        <taxon>Hexapoda</taxon>
        <taxon>Insecta</taxon>
        <taxon>Pterygota</taxon>
        <taxon>Neoptera</taxon>
        <taxon>Polyneoptera</taxon>
        <taxon>Phasmatodea</taxon>
        <taxon>Verophasmatodea</taxon>
        <taxon>Anareolatae</taxon>
        <taxon>Phasmatidae</taxon>
        <taxon>Eurycanthinae</taxon>
        <taxon>Dryococelus</taxon>
    </lineage>
</organism>
<proteinExistence type="predicted"/>
<evidence type="ECO:0000313" key="3">
    <source>
        <dbReference type="Proteomes" id="UP001159363"/>
    </source>
</evidence>
<accession>A0ABQ9G2I5</accession>
<protein>
    <submittedName>
        <fullName evidence="2">Uncharacterized protein</fullName>
    </submittedName>
</protein>
<keyword evidence="1" id="KW-0472">Membrane</keyword>
<keyword evidence="1" id="KW-0812">Transmembrane</keyword>
<dbReference type="EMBL" id="JARBHB010000016">
    <property type="protein sequence ID" value="KAJ8866693.1"/>
    <property type="molecule type" value="Genomic_DNA"/>
</dbReference>
<name>A0ABQ9G2I5_9NEOP</name>
<keyword evidence="1" id="KW-1133">Transmembrane helix</keyword>
<comment type="caution">
    <text evidence="2">The sequence shown here is derived from an EMBL/GenBank/DDBJ whole genome shotgun (WGS) entry which is preliminary data.</text>
</comment>
<feature type="transmembrane region" description="Helical" evidence="1">
    <location>
        <begin position="68"/>
        <end position="92"/>
    </location>
</feature>